<feature type="region of interest" description="Disordered" evidence="1">
    <location>
        <begin position="89"/>
        <end position="109"/>
    </location>
</feature>
<organism evidence="2 3">
    <name type="scientific">Thlaspi arvense</name>
    <name type="common">Field penny-cress</name>
    <dbReference type="NCBI Taxonomy" id="13288"/>
    <lineage>
        <taxon>Eukaryota</taxon>
        <taxon>Viridiplantae</taxon>
        <taxon>Streptophyta</taxon>
        <taxon>Embryophyta</taxon>
        <taxon>Tracheophyta</taxon>
        <taxon>Spermatophyta</taxon>
        <taxon>Magnoliopsida</taxon>
        <taxon>eudicotyledons</taxon>
        <taxon>Gunneridae</taxon>
        <taxon>Pentapetalae</taxon>
        <taxon>rosids</taxon>
        <taxon>malvids</taxon>
        <taxon>Brassicales</taxon>
        <taxon>Brassicaceae</taxon>
        <taxon>Thlaspideae</taxon>
        <taxon>Thlaspi</taxon>
    </lineage>
</organism>
<protein>
    <submittedName>
        <fullName evidence="2">Uncharacterized protein</fullName>
    </submittedName>
</protein>
<dbReference type="SUPFAM" id="SSF56815">
    <property type="entry name" value="Sec1/munc18-like (SM) proteins"/>
    <property type="match status" value="1"/>
</dbReference>
<reference evidence="2 3" key="1">
    <citation type="submission" date="2022-03" db="EMBL/GenBank/DDBJ databases">
        <authorList>
            <person name="Nunn A."/>
            <person name="Chopra R."/>
            <person name="Nunn A."/>
            <person name="Contreras Garrido A."/>
        </authorList>
    </citation>
    <scope>NUCLEOTIDE SEQUENCE [LARGE SCALE GENOMIC DNA]</scope>
</reference>
<feature type="region of interest" description="Disordered" evidence="1">
    <location>
        <begin position="649"/>
        <end position="683"/>
    </location>
</feature>
<evidence type="ECO:0000313" key="3">
    <source>
        <dbReference type="Proteomes" id="UP000836841"/>
    </source>
</evidence>
<proteinExistence type="predicted"/>
<evidence type="ECO:0000313" key="2">
    <source>
        <dbReference type="EMBL" id="CAH2066340.1"/>
    </source>
</evidence>
<dbReference type="Pfam" id="PF05904">
    <property type="entry name" value="DUF863"/>
    <property type="match status" value="2"/>
</dbReference>
<feature type="compositionally biased region" description="Basic residues" evidence="1">
    <location>
        <begin position="803"/>
        <end position="814"/>
    </location>
</feature>
<feature type="compositionally biased region" description="Polar residues" evidence="1">
    <location>
        <begin position="878"/>
        <end position="892"/>
    </location>
</feature>
<feature type="region of interest" description="Disordered" evidence="1">
    <location>
        <begin position="797"/>
        <end position="819"/>
    </location>
</feature>
<dbReference type="PANTHER" id="PTHR33167">
    <property type="entry name" value="TRANSCRIPTION FACTOR, PUTATIVE (DUF863)-RELATED"/>
    <property type="match status" value="1"/>
</dbReference>
<dbReference type="AlphaFoldDB" id="A0AAU9SHX4"/>
<dbReference type="InterPro" id="IPR036045">
    <property type="entry name" value="Sec1-like_sf"/>
</dbReference>
<gene>
    <name evidence="2" type="ORF">TAV2_LOCUS17538</name>
</gene>
<feature type="region of interest" description="Disordered" evidence="1">
    <location>
        <begin position="981"/>
        <end position="1007"/>
    </location>
</feature>
<dbReference type="InterPro" id="IPR043127">
    <property type="entry name" value="Sec-1-like_dom3a"/>
</dbReference>
<dbReference type="EMBL" id="OU466861">
    <property type="protein sequence ID" value="CAH2066340.1"/>
    <property type="molecule type" value="Genomic_DNA"/>
</dbReference>
<dbReference type="Proteomes" id="UP000836841">
    <property type="component" value="Chromosome 5"/>
</dbReference>
<evidence type="ECO:0000256" key="1">
    <source>
        <dbReference type="SAM" id="MobiDB-lite"/>
    </source>
</evidence>
<sequence>MVYSEGFLHSMKDLSEDSNSCNWSLYCGDNNLPNAQNQNGVPTTRAAAESHRPGNERDFLKQTMLEHEAVFKNQVHELHRLYRTQKSLMDEAKGKSSGDNISQSERTPESVIKRDLPGFLMGSSMCGEGSSSQPGNVAMPNGNSSKGEEVVEVRPEKVRRRMIDLQLPADEYLDADCRNTSFPPYEQSKAGNGVGEKMFSASHRSGSSGSSLVMRNSNGVADLNEPVQCQLSLPTVTPSMDIYSLYGSGLAHVQRQGQWLKNTNQNAWMVLQAGNGRSTPRDKLCLPSHSAQGLSSNAFQPLGYPSADHRKLPGERGSYEWEARQRNPEASYDSYVESSVASNAPSVASNAPSLHHGYRPESVRPWSHWISSWENQSSSSVQRSLPPQTNPFLSYKTQARAVSSSEMRSRDFDGHYQGFSSGSKETAINLPSGNFNHLNSRPTGAVTSGSLREATLKHRNLENLQGPKMQEPSGGLPWIKPKLPTKNGIANGGLDLNASANQFMDGSDAGGYSNNASPHNGLRSFSCTNDAHLRKVEMADSLSSSKILGFPFSQKQSIREEHSTLNPSSVCIIDQPKEAKTLVKRHLDINLPCEASVSEAIVFDKAEGKKPFTNRHYIDLNLCASEDEDFGLRFNPRVETKATMLIDLEAPPALESEEEEEKLPEKRDEATWGSEKGEAGDSLDEPMKAAAEALVTISLSNHWSNTDEAASSTTDPVAKDPLSWFVNTIASCGSDLEKKIDACLEARDCEGYREECSSGEFDYFEAMTLNLPQTKEEDYMPEPLVPEHLNFDGAAPMGITANRPRRGQARRGRSRRDFQRDTLPGLVSLSRLEITEDLQVFGGLMRATGYNWSSGVTRRSSNRGRRRLVSNVDGAPVCSSSEQPVNSNSVQTAGLEDRSLTGWGNATRRPRRQRCPADPFWSANGSLQFPQVAVEIETQLNKYKKDVEEVNMRTGGEGTDMMMMTVNTKNLINAVNSLREFDTEEEGDRQAHKHSDLAPTGDQGAVS</sequence>
<keyword evidence="3" id="KW-1185">Reference proteome</keyword>
<name>A0AAU9SHX4_THLAR</name>
<feature type="compositionally biased region" description="Basic and acidic residues" evidence="1">
    <location>
        <begin position="663"/>
        <end position="679"/>
    </location>
</feature>
<accession>A0AAU9SHX4</accession>
<feature type="region of interest" description="Disordered" evidence="1">
    <location>
        <begin position="423"/>
        <end position="446"/>
    </location>
</feature>
<feature type="region of interest" description="Disordered" evidence="1">
    <location>
        <begin position="126"/>
        <end position="153"/>
    </location>
</feature>
<dbReference type="Gene3D" id="3.90.830.10">
    <property type="entry name" value="Syntaxin Binding Protein 1, Chain A, domain 2"/>
    <property type="match status" value="1"/>
</dbReference>
<dbReference type="InterPro" id="IPR008581">
    <property type="entry name" value="DUF863_pln"/>
</dbReference>
<dbReference type="PANTHER" id="PTHR33167:SF4">
    <property type="entry name" value="TRANSCRIPTION FACTOR, PUTATIVE (DUF863)-RELATED"/>
    <property type="match status" value="1"/>
</dbReference>
<feature type="region of interest" description="Disordered" evidence="1">
    <location>
        <begin position="874"/>
        <end position="894"/>
    </location>
</feature>